<dbReference type="Proteomes" id="UP001218218">
    <property type="component" value="Unassembled WGS sequence"/>
</dbReference>
<evidence type="ECO:0000256" key="1">
    <source>
        <dbReference type="SAM" id="MobiDB-lite"/>
    </source>
</evidence>
<feature type="region of interest" description="Disordered" evidence="1">
    <location>
        <begin position="103"/>
        <end position="139"/>
    </location>
</feature>
<feature type="compositionally biased region" description="Low complexity" evidence="1">
    <location>
        <begin position="104"/>
        <end position="116"/>
    </location>
</feature>
<reference evidence="2" key="1">
    <citation type="submission" date="2023-03" db="EMBL/GenBank/DDBJ databases">
        <title>Massive genome expansion in bonnet fungi (Mycena s.s.) driven by repeated elements and novel gene families across ecological guilds.</title>
        <authorList>
            <consortium name="Lawrence Berkeley National Laboratory"/>
            <person name="Harder C.B."/>
            <person name="Miyauchi S."/>
            <person name="Viragh M."/>
            <person name="Kuo A."/>
            <person name="Thoen E."/>
            <person name="Andreopoulos B."/>
            <person name="Lu D."/>
            <person name="Skrede I."/>
            <person name="Drula E."/>
            <person name="Henrissat B."/>
            <person name="Morin E."/>
            <person name="Kohler A."/>
            <person name="Barry K."/>
            <person name="LaButti K."/>
            <person name="Morin E."/>
            <person name="Salamov A."/>
            <person name="Lipzen A."/>
            <person name="Mereny Z."/>
            <person name="Hegedus B."/>
            <person name="Baldrian P."/>
            <person name="Stursova M."/>
            <person name="Weitz H."/>
            <person name="Taylor A."/>
            <person name="Grigoriev I.V."/>
            <person name="Nagy L.G."/>
            <person name="Martin F."/>
            <person name="Kauserud H."/>
        </authorList>
    </citation>
    <scope>NUCLEOTIDE SEQUENCE</scope>
    <source>
        <strain evidence="2">CBHHK002</strain>
    </source>
</reference>
<organism evidence="2 3">
    <name type="scientific">Mycena albidolilacea</name>
    <dbReference type="NCBI Taxonomy" id="1033008"/>
    <lineage>
        <taxon>Eukaryota</taxon>
        <taxon>Fungi</taxon>
        <taxon>Dikarya</taxon>
        <taxon>Basidiomycota</taxon>
        <taxon>Agaricomycotina</taxon>
        <taxon>Agaricomycetes</taxon>
        <taxon>Agaricomycetidae</taxon>
        <taxon>Agaricales</taxon>
        <taxon>Marasmiineae</taxon>
        <taxon>Mycenaceae</taxon>
        <taxon>Mycena</taxon>
    </lineage>
</organism>
<gene>
    <name evidence="2" type="ORF">DFH08DRAFT_78139</name>
</gene>
<proteinExistence type="predicted"/>
<dbReference type="EMBL" id="JARIHO010000012">
    <property type="protein sequence ID" value="KAJ7352035.1"/>
    <property type="molecule type" value="Genomic_DNA"/>
</dbReference>
<feature type="region of interest" description="Disordered" evidence="1">
    <location>
        <begin position="311"/>
        <end position="341"/>
    </location>
</feature>
<sequence length="341" mass="36677">MERPFLRTTSSIPTVFYKSSASTTLPTAPAAPRHHQHASTSNTDASPSSTPLRAPALLLRAHAHASSPGGSRSRRVGRMARCVRSRSGSCWGTPAALLLHHQHASTSTSNTDASASQHPSVHRRSSSRAPTPTLRARADLVPDGSGEWRAACVREGVRAGEHRRRSFYTCKCGYGWTEYGRLCSASPRWCAHTNTLVWAPSRSSPQAPRYSASWSSVRATPPPCPSSSPCSSPRCSPPPQNAIWTPTSPLLPEASRALRTALFTRHLQRILDALDAFPTPSAVPDPSGAVAAKSLPLGVLHSLIVSGNRHVAQSPQPFPSPTSTPVRSPDVQSVPVRTRWW</sequence>
<keyword evidence="3" id="KW-1185">Reference proteome</keyword>
<feature type="region of interest" description="Disordered" evidence="1">
    <location>
        <begin position="218"/>
        <end position="237"/>
    </location>
</feature>
<name>A0AAD7EWJ2_9AGAR</name>
<accession>A0AAD7EWJ2</accession>
<feature type="region of interest" description="Disordered" evidence="1">
    <location>
        <begin position="23"/>
        <end position="51"/>
    </location>
</feature>
<protein>
    <submittedName>
        <fullName evidence="2">Uncharacterized protein</fullName>
    </submittedName>
</protein>
<evidence type="ECO:0000313" key="2">
    <source>
        <dbReference type="EMBL" id="KAJ7352035.1"/>
    </source>
</evidence>
<dbReference type="AlphaFoldDB" id="A0AAD7EWJ2"/>
<evidence type="ECO:0000313" key="3">
    <source>
        <dbReference type="Proteomes" id="UP001218218"/>
    </source>
</evidence>
<comment type="caution">
    <text evidence="2">The sequence shown here is derived from an EMBL/GenBank/DDBJ whole genome shotgun (WGS) entry which is preliminary data.</text>
</comment>